<organism evidence="1 2">
    <name type="scientific">Crepidotus variabilis</name>
    <dbReference type="NCBI Taxonomy" id="179855"/>
    <lineage>
        <taxon>Eukaryota</taxon>
        <taxon>Fungi</taxon>
        <taxon>Dikarya</taxon>
        <taxon>Basidiomycota</taxon>
        <taxon>Agaricomycotina</taxon>
        <taxon>Agaricomycetes</taxon>
        <taxon>Agaricomycetidae</taxon>
        <taxon>Agaricales</taxon>
        <taxon>Agaricineae</taxon>
        <taxon>Crepidotaceae</taxon>
        <taxon>Crepidotus</taxon>
    </lineage>
</organism>
<accession>A0A9P6E5V5</accession>
<gene>
    <name evidence="1" type="ORF">CPB83DRAFT_863660</name>
</gene>
<proteinExistence type="predicted"/>
<keyword evidence="2" id="KW-1185">Reference proteome</keyword>
<reference evidence="1" key="1">
    <citation type="submission" date="2020-11" db="EMBL/GenBank/DDBJ databases">
        <authorList>
            <consortium name="DOE Joint Genome Institute"/>
            <person name="Ahrendt S."/>
            <person name="Riley R."/>
            <person name="Andreopoulos W."/>
            <person name="Labutti K."/>
            <person name="Pangilinan J."/>
            <person name="Ruiz-Duenas F.J."/>
            <person name="Barrasa J.M."/>
            <person name="Sanchez-Garcia M."/>
            <person name="Camarero S."/>
            <person name="Miyauchi S."/>
            <person name="Serrano A."/>
            <person name="Linde D."/>
            <person name="Babiker R."/>
            <person name="Drula E."/>
            <person name="Ayuso-Fernandez I."/>
            <person name="Pacheco R."/>
            <person name="Padilla G."/>
            <person name="Ferreira P."/>
            <person name="Barriuso J."/>
            <person name="Kellner H."/>
            <person name="Castanera R."/>
            <person name="Alfaro M."/>
            <person name="Ramirez L."/>
            <person name="Pisabarro A.G."/>
            <person name="Kuo A."/>
            <person name="Tritt A."/>
            <person name="Lipzen A."/>
            <person name="He G."/>
            <person name="Yan M."/>
            <person name="Ng V."/>
            <person name="Cullen D."/>
            <person name="Martin F."/>
            <person name="Rosso M.-N."/>
            <person name="Henrissat B."/>
            <person name="Hibbett D."/>
            <person name="Martinez A.T."/>
            <person name="Grigoriev I.V."/>
        </authorList>
    </citation>
    <scope>NUCLEOTIDE SEQUENCE</scope>
    <source>
        <strain evidence="1">CBS 506.95</strain>
    </source>
</reference>
<dbReference type="Proteomes" id="UP000807306">
    <property type="component" value="Unassembled WGS sequence"/>
</dbReference>
<evidence type="ECO:0000313" key="1">
    <source>
        <dbReference type="EMBL" id="KAF9522988.1"/>
    </source>
</evidence>
<sequence length="106" mass="12576">MVCLEKLFIMTDTYQQRTLPDATMMMQSQSMTIYRNIYYDSWILSWAWPYANVRIYPWDIPWLDHFSRASASLMVTSYLVCLNYDGPTFKNVGPLRFCWATFSPDS</sequence>
<comment type="caution">
    <text evidence="1">The sequence shown here is derived from an EMBL/GenBank/DDBJ whole genome shotgun (WGS) entry which is preliminary data.</text>
</comment>
<evidence type="ECO:0000313" key="2">
    <source>
        <dbReference type="Proteomes" id="UP000807306"/>
    </source>
</evidence>
<protein>
    <submittedName>
        <fullName evidence="1">Uncharacterized protein</fullName>
    </submittedName>
</protein>
<name>A0A9P6E5V5_9AGAR</name>
<dbReference type="EMBL" id="MU157928">
    <property type="protein sequence ID" value="KAF9522988.1"/>
    <property type="molecule type" value="Genomic_DNA"/>
</dbReference>
<dbReference type="AlphaFoldDB" id="A0A9P6E5V5"/>